<sequence length="194" mass="21994">MKEQGLDLKGADLPRENVFIRELNGVTPQPYNLEGRALSIYVYPTIEASVKGMKEFGEKTEAAELEPYKMFTNNNLLVFYVDGSEEMNRTLQETINGLDTSQGNQELEADDVTNFVEFKGEVKKVEREGNLQGILVSPHVENETIDYEEAWFFTDNNLSYEPGQVVLVSYDTTQVHTSQFPPHYGAEKISIVKD</sequence>
<dbReference type="RefSeq" id="WP_143004689.1">
    <property type="nucleotide sequence ID" value="NZ_FNEV01000002.1"/>
</dbReference>
<evidence type="ECO:0000313" key="1">
    <source>
        <dbReference type="EMBL" id="SDJ13154.1"/>
    </source>
</evidence>
<dbReference type="Proteomes" id="UP000199225">
    <property type="component" value="Unassembled WGS sequence"/>
</dbReference>
<reference evidence="2" key="1">
    <citation type="submission" date="2016-10" db="EMBL/GenBank/DDBJ databases">
        <authorList>
            <person name="Varghese N."/>
            <person name="Submissions S."/>
        </authorList>
    </citation>
    <scope>NUCLEOTIDE SEQUENCE [LARGE SCALE GENOMIC DNA]</scope>
    <source>
        <strain evidence="2">DSM 4771</strain>
    </source>
</reference>
<proteinExistence type="predicted"/>
<protein>
    <submittedName>
        <fullName evidence="1">Uncharacterized protein</fullName>
    </submittedName>
</protein>
<dbReference type="AlphaFoldDB" id="A0A1G8R7Z7"/>
<dbReference type="OrthoDB" id="2867369at2"/>
<organism evidence="1 2">
    <name type="scientific">Salimicrobium halophilum</name>
    <dbReference type="NCBI Taxonomy" id="86666"/>
    <lineage>
        <taxon>Bacteria</taxon>
        <taxon>Bacillati</taxon>
        <taxon>Bacillota</taxon>
        <taxon>Bacilli</taxon>
        <taxon>Bacillales</taxon>
        <taxon>Bacillaceae</taxon>
        <taxon>Salimicrobium</taxon>
    </lineage>
</organism>
<name>A0A1G8R7Z7_9BACI</name>
<dbReference type="EMBL" id="FNEV01000002">
    <property type="protein sequence ID" value="SDJ13154.1"/>
    <property type="molecule type" value="Genomic_DNA"/>
</dbReference>
<gene>
    <name evidence="1" type="ORF">SAMN04490247_0886</name>
</gene>
<dbReference type="STRING" id="86666.SAMN04490247_0886"/>
<keyword evidence="2" id="KW-1185">Reference proteome</keyword>
<accession>A0A1G8R7Z7</accession>
<evidence type="ECO:0000313" key="2">
    <source>
        <dbReference type="Proteomes" id="UP000199225"/>
    </source>
</evidence>